<protein>
    <submittedName>
        <fullName evidence="3">Uncharacterized protein</fullName>
    </submittedName>
</protein>
<feature type="chain" id="PRO_5010410726" evidence="1">
    <location>
        <begin position="25"/>
        <end position="87"/>
    </location>
</feature>
<reference evidence="3 4" key="1">
    <citation type="submission" date="2014-09" db="EMBL/GenBank/DDBJ databases">
        <title>Draft genome of Bradyrhizobium japonicum Is-34.</title>
        <authorList>
            <person name="Tsurumaru H."/>
            <person name="Yamakawa T."/>
            <person name="Hashimoto S."/>
            <person name="Okizaki K."/>
            <person name="Kanesaki Y."/>
            <person name="Yoshikawa H."/>
            <person name="Yajima S."/>
        </authorList>
    </citation>
    <scope>NUCLEOTIDE SEQUENCE [LARGE SCALE GENOMIC DNA]</scope>
    <source>
        <strain evidence="3 4">Is-34</strain>
    </source>
</reference>
<organism evidence="3 4">
    <name type="scientific">Bradyrhizobium japonicum</name>
    <dbReference type="NCBI Taxonomy" id="375"/>
    <lineage>
        <taxon>Bacteria</taxon>
        <taxon>Pseudomonadati</taxon>
        <taxon>Pseudomonadota</taxon>
        <taxon>Alphaproteobacteria</taxon>
        <taxon>Hyphomicrobiales</taxon>
        <taxon>Nitrobacteraceae</taxon>
        <taxon>Bradyrhizobium</taxon>
    </lineage>
</organism>
<evidence type="ECO:0000313" key="4">
    <source>
        <dbReference type="Proteomes" id="UP000030377"/>
    </source>
</evidence>
<dbReference type="Proteomes" id="UP000181962">
    <property type="component" value="Chromosome"/>
</dbReference>
<evidence type="ECO:0000313" key="5">
    <source>
        <dbReference type="Proteomes" id="UP000181962"/>
    </source>
</evidence>
<name>A0A0A3YSD0_BRAJP</name>
<dbReference type="OrthoDB" id="8255992at2"/>
<dbReference type="EMBL" id="JRPN01000020">
    <property type="protein sequence ID" value="KGT76558.1"/>
    <property type="molecule type" value="Genomic_DNA"/>
</dbReference>
<dbReference type="AlphaFoldDB" id="A0A0A3YSD0"/>
<evidence type="ECO:0000313" key="3">
    <source>
        <dbReference type="EMBL" id="KGT76558.1"/>
    </source>
</evidence>
<dbReference type="RefSeq" id="WP_028157629.1">
    <property type="nucleotide sequence ID" value="NZ_CP017637.1"/>
</dbReference>
<proteinExistence type="predicted"/>
<keyword evidence="1" id="KW-0732">Signal</keyword>
<evidence type="ECO:0000256" key="1">
    <source>
        <dbReference type="SAM" id="SignalP"/>
    </source>
</evidence>
<evidence type="ECO:0000313" key="2">
    <source>
        <dbReference type="EMBL" id="APG12608.1"/>
    </source>
</evidence>
<dbReference type="EMBL" id="CP017637">
    <property type="protein sequence ID" value="APG12608.1"/>
    <property type="molecule type" value="Genomic_DNA"/>
</dbReference>
<feature type="signal peptide" evidence="1">
    <location>
        <begin position="1"/>
        <end position="24"/>
    </location>
</feature>
<sequence length="87" mass="9593">MRKTLLALAAVATLVVSAASPAYAGPRYDYGPGGNPYPRTYPGPGGYPYWSGYVDAPVGEPIPPCHWITQRFWDGHGWRERRVRICG</sequence>
<gene>
    <name evidence="2" type="ORF">BKD09_30150</name>
    <name evidence="3" type="ORF">MA20_27695</name>
</gene>
<accession>A0A0A3YSD0</accession>
<reference evidence="2 5" key="2">
    <citation type="submission" date="2016-11" db="EMBL/GenBank/DDBJ databases">
        <title>Complete Genome Sequence of Bradyrhizobium sp. strain J5, an isolated from soybean nodule in Hokkaido.</title>
        <authorList>
            <person name="Kanehara K."/>
        </authorList>
    </citation>
    <scope>NUCLEOTIDE SEQUENCE [LARGE SCALE GENOMIC DNA]</scope>
    <source>
        <strain evidence="2 5">J5</strain>
    </source>
</reference>
<dbReference type="Proteomes" id="UP000030377">
    <property type="component" value="Unassembled WGS sequence"/>
</dbReference>